<feature type="domain" description="DUF1995" evidence="1">
    <location>
        <begin position="5"/>
        <end position="212"/>
    </location>
</feature>
<dbReference type="Pfam" id="PF09353">
    <property type="entry name" value="DUF1995"/>
    <property type="match status" value="1"/>
</dbReference>
<reference evidence="2" key="1">
    <citation type="submission" date="2020-10" db="EMBL/GenBank/DDBJ databases">
        <authorList>
            <person name="Castelo-Branco R."/>
            <person name="Eusebio N."/>
            <person name="Adriana R."/>
            <person name="Vieira A."/>
            <person name="Brugerolle De Fraissinette N."/>
            <person name="Rezende De Castro R."/>
            <person name="Schneider M.P."/>
            <person name="Vasconcelos V."/>
            <person name="Leao P.N."/>
        </authorList>
    </citation>
    <scope>NUCLEOTIDE SEQUENCE</scope>
    <source>
        <strain evidence="2">LEGE 11480</strain>
    </source>
</reference>
<protein>
    <submittedName>
        <fullName evidence="2">DUF1995 family protein</fullName>
    </submittedName>
</protein>
<comment type="caution">
    <text evidence="2">The sequence shown here is derived from an EMBL/GenBank/DDBJ whole genome shotgun (WGS) entry which is preliminary data.</text>
</comment>
<dbReference type="AlphaFoldDB" id="A0A928VNQ3"/>
<proteinExistence type="predicted"/>
<gene>
    <name evidence="2" type="ORF">IQ266_06130</name>
</gene>
<dbReference type="Proteomes" id="UP000625316">
    <property type="component" value="Unassembled WGS sequence"/>
</dbReference>
<organism evidence="2 3">
    <name type="scientific">Romeriopsis navalis LEGE 11480</name>
    <dbReference type="NCBI Taxonomy" id="2777977"/>
    <lineage>
        <taxon>Bacteria</taxon>
        <taxon>Bacillati</taxon>
        <taxon>Cyanobacteriota</taxon>
        <taxon>Cyanophyceae</taxon>
        <taxon>Leptolyngbyales</taxon>
        <taxon>Leptolyngbyaceae</taxon>
        <taxon>Romeriopsis</taxon>
        <taxon>Romeriopsis navalis</taxon>
    </lineage>
</organism>
<keyword evidence="3" id="KW-1185">Reference proteome</keyword>
<dbReference type="InterPro" id="IPR018962">
    <property type="entry name" value="DUF1995"/>
</dbReference>
<evidence type="ECO:0000313" key="3">
    <source>
        <dbReference type="Proteomes" id="UP000625316"/>
    </source>
</evidence>
<accession>A0A928VNQ3</accession>
<evidence type="ECO:0000259" key="1">
    <source>
        <dbReference type="Pfam" id="PF09353"/>
    </source>
</evidence>
<evidence type="ECO:0000313" key="2">
    <source>
        <dbReference type="EMBL" id="MBE9029339.1"/>
    </source>
</evidence>
<dbReference type="PANTHER" id="PTHR35509:SF1">
    <property type="entry name" value="DOMAIN PROTEIN, PUTATIVE (DUF1995)-RELATED"/>
    <property type="match status" value="1"/>
</dbReference>
<name>A0A928VNQ3_9CYAN</name>
<dbReference type="RefSeq" id="WP_264324157.1">
    <property type="nucleotide sequence ID" value="NZ_JADEXQ010000014.1"/>
</dbReference>
<sequence length="242" mass="26683">MTQLPNTLEEAIVQAQAASQAAIEAGYSRIGVELLFPELKAMPVAQQFAEAFVQYGEGLKIFFTDAGTAAWAKKNWDTTGVKFGSVDVAGQRQTSDVDEQVEPTDRLYIFVAPTSVEVGAVEQICDAAGDRPVILLNPRLEDVSIIGIGYAGRQLRERFLVTIEPAYYLRPLDDTTALMRNYPTPWQLWCQQAAEWSVIAEERERPDSERIDALLLAATGEQKPKSAGFLAQIGSFINALNR</sequence>
<dbReference type="EMBL" id="JADEXQ010000014">
    <property type="protein sequence ID" value="MBE9029339.1"/>
    <property type="molecule type" value="Genomic_DNA"/>
</dbReference>
<dbReference type="InterPro" id="IPR053021">
    <property type="entry name" value="Chloroplast_ADK"/>
</dbReference>
<dbReference type="PANTHER" id="PTHR35509">
    <property type="entry name" value="DOMAIN PROTEIN, PUTATIVE (DUF1995)-RELATED"/>
    <property type="match status" value="1"/>
</dbReference>